<evidence type="ECO:0000313" key="6">
    <source>
        <dbReference type="EMBL" id="TLV21526.1"/>
    </source>
</evidence>
<keyword evidence="2 3" id="KW-0326">Glycosidase</keyword>
<proteinExistence type="inferred from homology"/>
<keyword evidence="4" id="KW-0732">Signal</keyword>
<feature type="signal peptide" evidence="4">
    <location>
        <begin position="1"/>
        <end position="24"/>
    </location>
</feature>
<evidence type="ECO:0000313" key="7">
    <source>
        <dbReference type="Proteomes" id="UP000307430"/>
    </source>
</evidence>
<dbReference type="InterPro" id="IPR001547">
    <property type="entry name" value="Glyco_hydro_5"/>
</dbReference>
<dbReference type="EMBL" id="VCHQ01000007">
    <property type="protein sequence ID" value="TLV21526.1"/>
    <property type="molecule type" value="Genomic_DNA"/>
</dbReference>
<evidence type="ECO:0000256" key="4">
    <source>
        <dbReference type="SAM" id="SignalP"/>
    </source>
</evidence>
<keyword evidence="1 3" id="KW-0378">Hydrolase</keyword>
<gene>
    <name evidence="6" type="ORF">FE839_05695</name>
</gene>
<keyword evidence="7" id="KW-1185">Reference proteome</keyword>
<dbReference type="AlphaFoldDB" id="A0A5R9LLQ9"/>
<dbReference type="SUPFAM" id="SSF51445">
    <property type="entry name" value="(Trans)glycosidases"/>
    <property type="match status" value="1"/>
</dbReference>
<feature type="domain" description="Glycoside hydrolase family 5" evidence="5">
    <location>
        <begin position="29"/>
        <end position="275"/>
    </location>
</feature>
<dbReference type="InterPro" id="IPR017853">
    <property type="entry name" value="GH"/>
</dbReference>
<dbReference type="RefSeq" id="WP_138359877.1">
    <property type="nucleotide sequence ID" value="NZ_VCHQ01000007.1"/>
</dbReference>
<evidence type="ECO:0000256" key="3">
    <source>
        <dbReference type="RuleBase" id="RU361153"/>
    </source>
</evidence>
<reference evidence="6 7" key="1">
    <citation type="submission" date="2019-05" db="EMBL/GenBank/DDBJ databases">
        <title>Genome sequence of Klebsiella sp strain TOUT106.</title>
        <authorList>
            <person name="Rahi P."/>
            <person name="Chaudhari D."/>
        </authorList>
    </citation>
    <scope>NUCLEOTIDE SEQUENCE [LARGE SCALE GENOMIC DNA]</scope>
    <source>
        <strain evidence="6 7">TOUT106</strain>
    </source>
</reference>
<dbReference type="Pfam" id="PF00150">
    <property type="entry name" value="Cellulase"/>
    <property type="match status" value="1"/>
</dbReference>
<name>A0A5R9LLQ9_9ENTR</name>
<accession>A0A5R9LLQ9</accession>
<comment type="caution">
    <text evidence="6">The sequence shown here is derived from an EMBL/GenBank/DDBJ whole genome shotgun (WGS) entry which is preliminary data.</text>
</comment>
<dbReference type="GO" id="GO:0004553">
    <property type="term" value="F:hydrolase activity, hydrolyzing O-glycosyl compounds"/>
    <property type="evidence" value="ECO:0007669"/>
    <property type="project" value="InterPro"/>
</dbReference>
<sequence>MKNIKHLFNVLLFCMVLSPALTFAQDFFVGVNAHLYAKKESDISSSINKIKAIGFSSVRIDVPWKVVEKKRGVYEIPSNWDFMVDYALKNGLSVLLILDYGNKLYDNGDKPTSNNAVAGFRNYVDFVTKHFEGRVQYYQIWNEWNSRDGDTKPGSVADYKKLVKAVYPIIKKNDNHSLVITSSFSPAAFNKAIGIENKGDYLKDYLSKDMSIYTDALSIHPYTTYRKPPFDRFDFYTKQIDYAMNLVQGNKYFKDKPVFITEIGWTTAKSRYGVSYDEQAINIKKAICEAKARGYAGVYIYDFKDDGTNQADPEQGFGVLNNNMTMKKSAEVIEKYDCSKSHSH</sequence>
<dbReference type="Proteomes" id="UP000307430">
    <property type="component" value="Unassembled WGS sequence"/>
</dbReference>
<dbReference type="PANTHER" id="PTHR12631:SF10">
    <property type="entry name" value="BETA-XYLOSIDASE-LIKE PROTEIN-RELATED"/>
    <property type="match status" value="1"/>
</dbReference>
<organism evidence="6 7">
    <name type="scientific">Klebsiella indica</name>
    <dbReference type="NCBI Taxonomy" id="2582917"/>
    <lineage>
        <taxon>Bacteria</taxon>
        <taxon>Pseudomonadati</taxon>
        <taxon>Pseudomonadota</taxon>
        <taxon>Gammaproteobacteria</taxon>
        <taxon>Enterobacterales</taxon>
        <taxon>Enterobacteriaceae</taxon>
        <taxon>Klebsiella/Raoultella group</taxon>
        <taxon>Klebsiella</taxon>
    </lineage>
</organism>
<evidence type="ECO:0000256" key="1">
    <source>
        <dbReference type="ARBA" id="ARBA00022801"/>
    </source>
</evidence>
<protein>
    <recommendedName>
        <fullName evidence="5">Glycoside hydrolase family 5 domain-containing protein</fullName>
    </recommendedName>
</protein>
<dbReference type="GO" id="GO:0000272">
    <property type="term" value="P:polysaccharide catabolic process"/>
    <property type="evidence" value="ECO:0007669"/>
    <property type="project" value="InterPro"/>
</dbReference>
<dbReference type="InterPro" id="IPR051923">
    <property type="entry name" value="Glycosyl_Hydrolase_39"/>
</dbReference>
<dbReference type="PANTHER" id="PTHR12631">
    <property type="entry name" value="ALPHA-L-IDURONIDASE"/>
    <property type="match status" value="1"/>
</dbReference>
<feature type="chain" id="PRO_5024462969" description="Glycoside hydrolase family 5 domain-containing protein" evidence="4">
    <location>
        <begin position="25"/>
        <end position="344"/>
    </location>
</feature>
<comment type="similarity">
    <text evidence="3">Belongs to the glycosyl hydrolase 5 (cellulase A) family.</text>
</comment>
<dbReference type="Gene3D" id="3.20.20.80">
    <property type="entry name" value="Glycosidases"/>
    <property type="match status" value="1"/>
</dbReference>
<evidence type="ECO:0000256" key="2">
    <source>
        <dbReference type="ARBA" id="ARBA00023295"/>
    </source>
</evidence>
<evidence type="ECO:0000259" key="5">
    <source>
        <dbReference type="Pfam" id="PF00150"/>
    </source>
</evidence>